<keyword evidence="3" id="KW-1185">Reference proteome</keyword>
<feature type="transmembrane region" description="Helical" evidence="1">
    <location>
        <begin position="25"/>
        <end position="47"/>
    </location>
</feature>
<feature type="transmembrane region" description="Helical" evidence="1">
    <location>
        <begin position="67"/>
        <end position="97"/>
    </location>
</feature>
<protein>
    <recommendedName>
        <fullName evidence="4">DUF2254 domain-containing protein</fullName>
    </recommendedName>
</protein>
<evidence type="ECO:0000256" key="1">
    <source>
        <dbReference type="SAM" id="Phobius"/>
    </source>
</evidence>
<dbReference type="AlphaFoldDB" id="A0A0A2UVK8"/>
<proteinExistence type="predicted"/>
<dbReference type="Proteomes" id="UP000030153">
    <property type="component" value="Unassembled WGS sequence"/>
</dbReference>
<keyword evidence="1" id="KW-0812">Transmembrane</keyword>
<dbReference type="eggNOG" id="COG4325">
    <property type="taxonomic scope" value="Bacteria"/>
</dbReference>
<dbReference type="STRING" id="1385513.N780_03850"/>
<evidence type="ECO:0000313" key="3">
    <source>
        <dbReference type="Proteomes" id="UP000030153"/>
    </source>
</evidence>
<gene>
    <name evidence="2" type="ORF">N780_03850</name>
</gene>
<sequence>MSLFGYIKKYGSMSRRQRKTELNSTLWFMPLWYIAGAILLSIFTFYLDYILDVGSYLPVGLGFSGTTLQVLLSALVGGVLTLSAFTINSLLVALTTFSGQFSSKMLVNFVSDKMTQHVLGIFNGSFIYVLLNFLYVTHEKEEYIFATPILSILTAIIAALTFVYFINHTTTWMQVHNISFNMNEKSKSVQESLIQEEEPFILDYEDGRVQKLPDEEGIVLFSPKTGYVQLADIAQIVQEAERDGITVKLEAGIGEFVLSEAPLLTIWTKNNVINDDKYLGFIEIGEKQTEIQDLEYGVNKLAEVAIKAIGNNDPLTVSNTLHQITDLLKSIGKQSNFSPYLGDRKGKLRFILDQKDFSFYLHKGFAHVREYANHNTAILSEILRMTALLAKVLPEKLHKDLWEFAYETVLGLQDCQLHRQDCYTLLDPLYKISKDTGEVDAFQSVKENLLCTIRVDPQFG</sequence>
<evidence type="ECO:0000313" key="2">
    <source>
        <dbReference type="EMBL" id="KGP90541.1"/>
    </source>
</evidence>
<dbReference type="EMBL" id="AVBG01000011">
    <property type="protein sequence ID" value="KGP90541.1"/>
    <property type="molecule type" value="Genomic_DNA"/>
</dbReference>
<keyword evidence="1" id="KW-0472">Membrane</keyword>
<dbReference type="InterPro" id="IPR018723">
    <property type="entry name" value="DUF2254_membrane"/>
</dbReference>
<dbReference type="RefSeq" id="WP_052115078.1">
    <property type="nucleotide sequence ID" value="NZ_AVBG01000011.1"/>
</dbReference>
<name>A0A0A2UVK8_9BACI</name>
<dbReference type="Pfam" id="PF10011">
    <property type="entry name" value="DUF2254"/>
    <property type="match status" value="1"/>
</dbReference>
<reference evidence="2 3" key="1">
    <citation type="submission" date="2013-08" db="EMBL/GenBank/DDBJ databases">
        <title>Genome of Pontibacillus chungwhensis.</title>
        <authorList>
            <person name="Wang Q."/>
            <person name="Wang G."/>
        </authorList>
    </citation>
    <scope>NUCLEOTIDE SEQUENCE [LARGE SCALE GENOMIC DNA]</scope>
    <source>
        <strain evidence="2 3">BH030062</strain>
    </source>
</reference>
<accession>A0A0A2UVK8</accession>
<comment type="caution">
    <text evidence="2">The sequence shown here is derived from an EMBL/GenBank/DDBJ whole genome shotgun (WGS) entry which is preliminary data.</text>
</comment>
<feature type="transmembrane region" description="Helical" evidence="1">
    <location>
        <begin position="143"/>
        <end position="166"/>
    </location>
</feature>
<evidence type="ECO:0008006" key="4">
    <source>
        <dbReference type="Google" id="ProtNLM"/>
    </source>
</evidence>
<organism evidence="2 3">
    <name type="scientific">Pontibacillus chungwhensis BH030062</name>
    <dbReference type="NCBI Taxonomy" id="1385513"/>
    <lineage>
        <taxon>Bacteria</taxon>
        <taxon>Bacillati</taxon>
        <taxon>Bacillota</taxon>
        <taxon>Bacilli</taxon>
        <taxon>Bacillales</taxon>
        <taxon>Bacillaceae</taxon>
        <taxon>Pontibacillus</taxon>
    </lineage>
</organism>
<dbReference type="OrthoDB" id="2955631at2"/>
<keyword evidence="1" id="KW-1133">Transmembrane helix</keyword>
<feature type="transmembrane region" description="Helical" evidence="1">
    <location>
        <begin position="118"/>
        <end position="137"/>
    </location>
</feature>